<keyword evidence="8 9" id="KW-0472">Membrane</keyword>
<dbReference type="EMBL" id="DSYQ01000019">
    <property type="protein sequence ID" value="HGT71317.1"/>
    <property type="molecule type" value="Genomic_DNA"/>
</dbReference>
<dbReference type="GO" id="GO:0008320">
    <property type="term" value="F:protein transmembrane transporter activity"/>
    <property type="evidence" value="ECO:0007669"/>
    <property type="project" value="UniProtKB-UniRule"/>
</dbReference>
<evidence type="ECO:0000256" key="7">
    <source>
        <dbReference type="ARBA" id="ARBA00023010"/>
    </source>
</evidence>
<keyword evidence="2 9" id="KW-0813">Transport</keyword>
<sequence>MRLGIVELVIIVLVVIILFGSKKIPELGKSLGQAIKEFKDAFKGKK</sequence>
<evidence type="ECO:0000256" key="2">
    <source>
        <dbReference type="ARBA" id="ARBA00022448"/>
    </source>
</evidence>
<comment type="subunit">
    <text evidence="9">Forms a complex with TatC.</text>
</comment>
<dbReference type="GO" id="GO:0043953">
    <property type="term" value="P:protein transport by the Tat complex"/>
    <property type="evidence" value="ECO:0007669"/>
    <property type="project" value="UniProtKB-UniRule"/>
</dbReference>
<evidence type="ECO:0000256" key="5">
    <source>
        <dbReference type="ARBA" id="ARBA00022927"/>
    </source>
</evidence>
<evidence type="ECO:0000256" key="4">
    <source>
        <dbReference type="ARBA" id="ARBA00022692"/>
    </source>
</evidence>
<organism evidence="10">
    <name type="scientific">candidate division CPR3 bacterium</name>
    <dbReference type="NCBI Taxonomy" id="2268181"/>
    <lineage>
        <taxon>Bacteria</taxon>
        <taxon>Bacteria division CPR3</taxon>
    </lineage>
</organism>
<proteinExistence type="inferred from homology"/>
<evidence type="ECO:0000256" key="9">
    <source>
        <dbReference type="HAMAP-Rule" id="MF_00236"/>
    </source>
</evidence>
<evidence type="ECO:0000256" key="6">
    <source>
        <dbReference type="ARBA" id="ARBA00022989"/>
    </source>
</evidence>
<comment type="subcellular location">
    <subcellularLocation>
        <location evidence="1 9">Cell membrane</location>
        <topology evidence="1 9">Single-pass membrane protein</topology>
    </subcellularLocation>
</comment>
<gene>
    <name evidence="9 10" type="primary">tatA</name>
    <name evidence="10" type="ORF">ENT43_03605</name>
</gene>
<dbReference type="InterPro" id="IPR006312">
    <property type="entry name" value="TatA/E"/>
</dbReference>
<dbReference type="HAMAP" id="MF_00236">
    <property type="entry name" value="TatA_E"/>
    <property type="match status" value="1"/>
</dbReference>
<keyword evidence="4 9" id="KW-0812">Transmembrane</keyword>
<dbReference type="Pfam" id="PF02416">
    <property type="entry name" value="TatA_B_E"/>
    <property type="match status" value="1"/>
</dbReference>
<evidence type="ECO:0000256" key="1">
    <source>
        <dbReference type="ARBA" id="ARBA00004162"/>
    </source>
</evidence>
<name>A0A7C4M0A6_UNCC3</name>
<keyword evidence="7 9" id="KW-0811">Translocation</keyword>
<dbReference type="PANTHER" id="PTHR42982:SF1">
    <property type="entry name" value="SEC-INDEPENDENT PROTEIN TRANSLOCASE PROTEIN TATA"/>
    <property type="match status" value="1"/>
</dbReference>
<keyword evidence="5 9" id="KW-0653">Protein transport</keyword>
<evidence type="ECO:0000256" key="3">
    <source>
        <dbReference type="ARBA" id="ARBA00022475"/>
    </source>
</evidence>
<protein>
    <recommendedName>
        <fullName evidence="9">Sec-independent protein translocase protein TatA</fullName>
    </recommendedName>
</protein>
<accession>A0A7C4M0A6</accession>
<evidence type="ECO:0000313" key="10">
    <source>
        <dbReference type="EMBL" id="HGT71317.1"/>
    </source>
</evidence>
<reference evidence="10" key="1">
    <citation type="journal article" date="2020" name="mSystems">
        <title>Genome- and Community-Level Interaction Insights into Carbon Utilization and Element Cycling Functions of Hydrothermarchaeota in Hydrothermal Sediment.</title>
        <authorList>
            <person name="Zhou Z."/>
            <person name="Liu Y."/>
            <person name="Xu W."/>
            <person name="Pan J."/>
            <person name="Luo Z.H."/>
            <person name="Li M."/>
        </authorList>
    </citation>
    <scope>NUCLEOTIDE SEQUENCE [LARGE SCALE GENOMIC DNA]</scope>
    <source>
        <strain evidence="10">SpSt-579</strain>
    </source>
</reference>
<keyword evidence="3 9" id="KW-1003">Cell membrane</keyword>
<keyword evidence="6 9" id="KW-1133">Transmembrane helix</keyword>
<dbReference type="AlphaFoldDB" id="A0A7C4M0A6"/>
<evidence type="ECO:0000256" key="8">
    <source>
        <dbReference type="ARBA" id="ARBA00023136"/>
    </source>
</evidence>
<feature type="transmembrane region" description="Helical" evidence="9">
    <location>
        <begin position="6"/>
        <end position="21"/>
    </location>
</feature>
<dbReference type="PANTHER" id="PTHR42982">
    <property type="entry name" value="SEC-INDEPENDENT PROTEIN TRANSLOCASE PROTEIN TATA"/>
    <property type="match status" value="1"/>
</dbReference>
<dbReference type="GO" id="GO:0033281">
    <property type="term" value="C:TAT protein transport complex"/>
    <property type="evidence" value="ECO:0007669"/>
    <property type="project" value="UniProtKB-UniRule"/>
</dbReference>
<comment type="function">
    <text evidence="9">Part of the twin-arginine translocation (Tat) system that transports large folded proteins containing a characteristic twin-arginine motif in their signal peptide across membranes. TatA could form the protein-conducting channel of the Tat system.</text>
</comment>
<comment type="caution">
    <text evidence="10">The sequence shown here is derived from an EMBL/GenBank/DDBJ whole genome shotgun (WGS) entry which is preliminary data.</text>
</comment>
<dbReference type="InterPro" id="IPR003369">
    <property type="entry name" value="TatA/B/E"/>
</dbReference>
<dbReference type="Gene3D" id="1.20.5.3310">
    <property type="match status" value="1"/>
</dbReference>
<comment type="similarity">
    <text evidence="9">Belongs to the TatA/E family.</text>
</comment>
<dbReference type="NCBIfam" id="TIGR01411">
    <property type="entry name" value="tatAE"/>
    <property type="match status" value="1"/>
</dbReference>